<dbReference type="EMBL" id="FNPH01000001">
    <property type="protein sequence ID" value="SDY17351.1"/>
    <property type="molecule type" value="Genomic_DNA"/>
</dbReference>
<dbReference type="Proteomes" id="UP000242415">
    <property type="component" value="Unassembled WGS sequence"/>
</dbReference>
<organism evidence="1 2">
    <name type="scientific">Micromonospora pattaloongensis</name>
    <dbReference type="NCBI Taxonomy" id="405436"/>
    <lineage>
        <taxon>Bacteria</taxon>
        <taxon>Bacillati</taxon>
        <taxon>Actinomycetota</taxon>
        <taxon>Actinomycetes</taxon>
        <taxon>Micromonosporales</taxon>
        <taxon>Micromonosporaceae</taxon>
        <taxon>Micromonospora</taxon>
    </lineage>
</organism>
<dbReference type="RefSeq" id="WP_091551707.1">
    <property type="nucleotide sequence ID" value="NZ_FNPH01000001.1"/>
</dbReference>
<dbReference type="AlphaFoldDB" id="A0A1H3HPB9"/>
<gene>
    <name evidence="1" type="ORF">SAMN05444365_101931</name>
</gene>
<keyword evidence="2" id="KW-1185">Reference proteome</keyword>
<dbReference type="STRING" id="405436.SAMN05444365_101931"/>
<name>A0A1H3HPB9_9ACTN</name>
<accession>A0A1H3HPB9</accession>
<dbReference type="OrthoDB" id="3383660at2"/>
<evidence type="ECO:0000313" key="2">
    <source>
        <dbReference type="Proteomes" id="UP000242415"/>
    </source>
</evidence>
<sequence length="150" mass="15518">MAHVELSLSEAFVPRAAESPPSATGIDQWCTTVATAVEPCLVIDVEMRICAASASCCSLLGIGARPESVGRPLLGVLRLLDFTAARGELTEGEIDKIPPLLALTSGRLARGLLRVQSGPAGEGDATVDAIATPLWEDGVVAGSLTFFSEV</sequence>
<protein>
    <recommendedName>
        <fullName evidence="3">PAS domain-containing protein</fullName>
    </recommendedName>
</protein>
<evidence type="ECO:0000313" key="1">
    <source>
        <dbReference type="EMBL" id="SDY17351.1"/>
    </source>
</evidence>
<evidence type="ECO:0008006" key="3">
    <source>
        <dbReference type="Google" id="ProtNLM"/>
    </source>
</evidence>
<proteinExistence type="predicted"/>
<reference evidence="2" key="1">
    <citation type="submission" date="2016-10" db="EMBL/GenBank/DDBJ databases">
        <authorList>
            <person name="Varghese N."/>
            <person name="Submissions S."/>
        </authorList>
    </citation>
    <scope>NUCLEOTIDE SEQUENCE [LARGE SCALE GENOMIC DNA]</scope>
    <source>
        <strain evidence="2">DSM 45245</strain>
    </source>
</reference>